<sequence>MGPQASVKGKQDIMGKNKKESLPVWWRGPHKKRKKKNKSRAGRPDFTSVAIRSDYSVFVGELTPEVDDFLLYDYFLKRYPSCLDCKVATDLLGYSRGYGFVRFGEEGDMMRALQDCQNAPGLGGKRIRLTLGISKRLKEEFRRYQPYNYNDYYQDYQSYYPQWSYDRYDRYDDRFDRYGRYDRYDRFERYNRFERYDRFADYGDYADYVDYADYGDYADYNYGSYDRMHNTGMMGGPSHNQALFQEISTMAENDELILEDPQLYVNIDEMNKVFMERSEEVFDALMNCHWQPLDTVTSEIPI</sequence>
<feature type="compositionally biased region" description="Basic and acidic residues" evidence="4">
    <location>
        <begin position="9"/>
        <end position="21"/>
    </location>
</feature>
<feature type="region of interest" description="Disordered" evidence="4">
    <location>
        <begin position="1"/>
        <end position="43"/>
    </location>
</feature>
<dbReference type="GO" id="GO:0003723">
    <property type="term" value="F:RNA binding"/>
    <property type="evidence" value="ECO:0007669"/>
    <property type="project" value="UniProtKB-UniRule"/>
</dbReference>
<keyword evidence="3" id="KW-0694">RNA-binding</keyword>
<dbReference type="InterPro" id="IPR012677">
    <property type="entry name" value="Nucleotide-bd_a/b_plait_sf"/>
</dbReference>
<accession>A0A8D0HJG7</accession>
<evidence type="ECO:0000256" key="1">
    <source>
        <dbReference type="ARBA" id="ARBA00008920"/>
    </source>
</evidence>
<feature type="domain" description="RRM" evidence="5">
    <location>
        <begin position="55"/>
        <end position="134"/>
    </location>
</feature>
<reference evidence="6" key="2">
    <citation type="submission" date="2025-09" db="UniProtKB">
        <authorList>
            <consortium name="Ensembl"/>
        </authorList>
    </citation>
    <scope>IDENTIFICATION</scope>
</reference>
<evidence type="ECO:0000259" key="5">
    <source>
        <dbReference type="PROSITE" id="PS50102"/>
    </source>
</evidence>
<name>A0A8D0HJG7_SPHPU</name>
<dbReference type="Ensembl" id="ENSSPUT00000023181.1">
    <property type="protein sequence ID" value="ENSSPUP00000021755.1"/>
    <property type="gene ID" value="ENSSPUG00000016701.1"/>
</dbReference>
<dbReference type="SUPFAM" id="SSF54928">
    <property type="entry name" value="RNA-binding domain, RBD"/>
    <property type="match status" value="1"/>
</dbReference>
<dbReference type="SMART" id="SM00360">
    <property type="entry name" value="RRM"/>
    <property type="match status" value="1"/>
</dbReference>
<dbReference type="InterPro" id="IPR035979">
    <property type="entry name" value="RBD_domain_sf"/>
</dbReference>
<dbReference type="Proteomes" id="UP000694392">
    <property type="component" value="Unplaced"/>
</dbReference>
<dbReference type="AlphaFoldDB" id="A0A8D0HJG7"/>
<evidence type="ECO:0000256" key="4">
    <source>
        <dbReference type="SAM" id="MobiDB-lite"/>
    </source>
</evidence>
<evidence type="ECO:0000313" key="7">
    <source>
        <dbReference type="Proteomes" id="UP000694392"/>
    </source>
</evidence>
<evidence type="ECO:0000256" key="2">
    <source>
        <dbReference type="ARBA" id="ARBA00033477"/>
    </source>
</evidence>
<evidence type="ECO:0000256" key="3">
    <source>
        <dbReference type="PROSITE-ProRule" id="PRU00176"/>
    </source>
</evidence>
<protein>
    <recommendedName>
        <fullName evidence="2">tRNA selenocysteine-associated protein 1</fullName>
    </recommendedName>
</protein>
<evidence type="ECO:0000313" key="6">
    <source>
        <dbReference type="Ensembl" id="ENSSPUP00000021755.1"/>
    </source>
</evidence>
<proteinExistence type="inferred from homology"/>
<dbReference type="InterPro" id="IPR041085">
    <property type="entry name" value="TSAP1_C"/>
</dbReference>
<dbReference type="Gene3D" id="3.30.70.330">
    <property type="match status" value="1"/>
</dbReference>
<dbReference type="Pfam" id="PF00076">
    <property type="entry name" value="RRM_1"/>
    <property type="match status" value="1"/>
</dbReference>
<feature type="compositionally biased region" description="Basic residues" evidence="4">
    <location>
        <begin position="28"/>
        <end position="41"/>
    </location>
</feature>
<keyword evidence="7" id="KW-1185">Reference proteome</keyword>
<organism evidence="6 7">
    <name type="scientific">Sphenodon punctatus</name>
    <name type="common">Tuatara</name>
    <name type="synonym">Hatteria punctata</name>
    <dbReference type="NCBI Taxonomy" id="8508"/>
    <lineage>
        <taxon>Eukaryota</taxon>
        <taxon>Metazoa</taxon>
        <taxon>Chordata</taxon>
        <taxon>Craniata</taxon>
        <taxon>Vertebrata</taxon>
        <taxon>Euteleostomi</taxon>
        <taxon>Lepidosauria</taxon>
        <taxon>Sphenodontia</taxon>
        <taxon>Sphenodontidae</taxon>
        <taxon>Sphenodon</taxon>
    </lineage>
</organism>
<dbReference type="Pfam" id="PF17654">
    <property type="entry name" value="Trnau1ap"/>
    <property type="match status" value="1"/>
</dbReference>
<dbReference type="PANTHER" id="PTHR37457:SF1">
    <property type="entry name" value="SIMILAR TO HUMAN CHROMOSOME 6 OPEN READING FRAME 52"/>
    <property type="match status" value="1"/>
</dbReference>
<dbReference type="GeneTree" id="ENSGT00940000166060"/>
<dbReference type="InterPro" id="IPR040434">
    <property type="entry name" value="TSAP1"/>
</dbReference>
<reference evidence="6" key="1">
    <citation type="submission" date="2025-08" db="UniProtKB">
        <authorList>
            <consortium name="Ensembl"/>
        </authorList>
    </citation>
    <scope>IDENTIFICATION</scope>
</reference>
<dbReference type="PROSITE" id="PS50102">
    <property type="entry name" value="RRM"/>
    <property type="match status" value="1"/>
</dbReference>
<dbReference type="InterPro" id="IPR000504">
    <property type="entry name" value="RRM_dom"/>
</dbReference>
<comment type="similarity">
    <text evidence="1">Belongs to the RRM TRSPAP family.</text>
</comment>
<dbReference type="PANTHER" id="PTHR37457">
    <property type="entry name" value="TRNA SELENOCYSTEINE 1-ASSOCIATED PROTEIN 1-RELATED"/>
    <property type="match status" value="1"/>
</dbReference>